<dbReference type="Pfam" id="PF03081">
    <property type="entry name" value="Exo70_C"/>
    <property type="match status" value="1"/>
</dbReference>
<keyword evidence="2 3" id="KW-0813">Transport</keyword>
<gene>
    <name evidence="6" type="ORF">PAHAL_4G008500</name>
</gene>
<keyword evidence="3" id="KW-0653">Protein transport</keyword>
<comment type="similarity">
    <text evidence="1 3">Belongs to the EXO70 family.</text>
</comment>
<dbReference type="GO" id="GO:0005546">
    <property type="term" value="F:phosphatidylinositol-4,5-bisphosphate binding"/>
    <property type="evidence" value="ECO:0007669"/>
    <property type="project" value="InterPro"/>
</dbReference>
<dbReference type="EMBL" id="CM008049">
    <property type="protein sequence ID" value="PAN22279.1"/>
    <property type="molecule type" value="Genomic_DNA"/>
</dbReference>
<reference evidence="6" key="1">
    <citation type="submission" date="2018-04" db="EMBL/GenBank/DDBJ databases">
        <title>WGS assembly of Panicum hallii.</title>
        <authorList>
            <person name="Lovell J."/>
            <person name="Jenkins J."/>
            <person name="Lowry D."/>
            <person name="Mamidi S."/>
            <person name="Sreedasyam A."/>
            <person name="Weng X."/>
            <person name="Barry K."/>
            <person name="Bonette J."/>
            <person name="Campitelli B."/>
            <person name="Daum C."/>
            <person name="Gordon S."/>
            <person name="Gould B."/>
            <person name="Lipzen A."/>
            <person name="Macqueen A."/>
            <person name="Palacio-Mejia J."/>
            <person name="Plott C."/>
            <person name="Shakirov E."/>
            <person name="Shu S."/>
            <person name="Yoshinaga Y."/>
            <person name="Zane M."/>
            <person name="Rokhsar D."/>
            <person name="Grimwood J."/>
            <person name="Schmutz J."/>
            <person name="Juenger T."/>
        </authorList>
    </citation>
    <scope>NUCLEOTIDE SEQUENCE [LARGE SCALE GENOMIC DNA]</scope>
    <source>
        <strain evidence="6">FIL2</strain>
    </source>
</reference>
<proteinExistence type="inferred from homology"/>
<dbReference type="InterPro" id="IPR016159">
    <property type="entry name" value="Cullin_repeat-like_dom_sf"/>
</dbReference>
<evidence type="ECO:0000256" key="1">
    <source>
        <dbReference type="ARBA" id="ARBA00006756"/>
    </source>
</evidence>
<dbReference type="GO" id="GO:0015031">
    <property type="term" value="P:protein transport"/>
    <property type="evidence" value="ECO:0007669"/>
    <property type="project" value="UniProtKB-KW"/>
</dbReference>
<comment type="function">
    <text evidence="3">Component of the exocyst complex.</text>
</comment>
<dbReference type="Gene3D" id="1.20.1280.170">
    <property type="entry name" value="Exocyst complex component Exo70"/>
    <property type="match status" value="1"/>
</dbReference>
<name>A0A2S3HGK7_9POAL</name>
<dbReference type="SUPFAM" id="SSF74788">
    <property type="entry name" value="Cullin repeat-like"/>
    <property type="match status" value="1"/>
</dbReference>
<keyword evidence="3" id="KW-0268">Exocytosis</keyword>
<evidence type="ECO:0000256" key="3">
    <source>
        <dbReference type="RuleBase" id="RU365026"/>
    </source>
</evidence>
<feature type="region of interest" description="Disordered" evidence="4">
    <location>
        <begin position="38"/>
        <end position="68"/>
    </location>
</feature>
<evidence type="ECO:0000259" key="5">
    <source>
        <dbReference type="Pfam" id="PF03081"/>
    </source>
</evidence>
<dbReference type="Gramene" id="PAN22279">
    <property type="protein sequence ID" value="PAN22279"/>
    <property type="gene ID" value="PAHAL_4G008500"/>
</dbReference>
<evidence type="ECO:0000256" key="2">
    <source>
        <dbReference type="ARBA" id="ARBA00022448"/>
    </source>
</evidence>
<evidence type="ECO:0000313" key="6">
    <source>
        <dbReference type="EMBL" id="PAN22279.1"/>
    </source>
</evidence>
<dbReference type="InterPro" id="IPR046364">
    <property type="entry name" value="Exo70_C"/>
</dbReference>
<protein>
    <recommendedName>
        <fullName evidence="3">Exocyst subunit Exo70 family protein</fullName>
    </recommendedName>
</protein>
<dbReference type="InterPro" id="IPR004140">
    <property type="entry name" value="Exo70"/>
</dbReference>
<accession>A0A2S3HGK7</accession>
<sequence>MAIASVWRGAWIRSRVFSSAPPRAAAAGDVDGGGGLLQPTYCESSTSASGTTTTVTKSSDSAEDRPRAFNSSMVLPTAPVVEENVEELDVGKVIEEGWVRKLEHLKGLVMEFRDGNNLGALEKWLSELDVGWVLHESKIDESAGSIRIWQQFHFFAESWILALQDINESISRCFDVWCSQDRDEGTSKKPLASEFALLVEATMLKMLPFVDAIIAAAARTSDRPEAAAAAEKLQVLIDVSDALSMASEQILSSLFSSSPCVQSTGGTMRENVSTELAKLDEAMWNTMVDMMTGTAAWTAEDNGHPCGSSDIHKVTRSIISYTKVLWANYWSLDRILDDAYLRGEFKHDNESVSHLTNLIMEMVHSTEDKLASKSKSWFADQSLRFLFLINNSYFMLRLVDFPMPVLTRRIDDYINGYLLVSWEPVMKCLCDPATPCCFTRHLPMTEFQSKFHKTYAAQKLWKVPDPAMRKMLRKAIVEKVIPVSTQFLEDSSISTPGVTPKKLEEMLGELFEG</sequence>
<dbReference type="Proteomes" id="UP000243499">
    <property type="component" value="Chromosome 4"/>
</dbReference>
<feature type="compositionally biased region" description="Low complexity" evidence="4">
    <location>
        <begin position="44"/>
        <end position="59"/>
    </location>
</feature>
<dbReference type="GO" id="GO:0006887">
    <property type="term" value="P:exocytosis"/>
    <property type="evidence" value="ECO:0007669"/>
    <property type="project" value="UniProtKB-KW"/>
</dbReference>
<dbReference type="PANTHER" id="PTHR12542">
    <property type="entry name" value="EXOCYST COMPLEX PROTEIN EXO70"/>
    <property type="match status" value="1"/>
</dbReference>
<evidence type="ECO:0000256" key="4">
    <source>
        <dbReference type="SAM" id="MobiDB-lite"/>
    </source>
</evidence>
<feature type="domain" description="Exocyst complex subunit Exo70 C-terminal" evidence="5">
    <location>
        <begin position="195"/>
        <end position="507"/>
    </location>
</feature>
<organism evidence="6">
    <name type="scientific">Panicum hallii</name>
    <dbReference type="NCBI Taxonomy" id="206008"/>
    <lineage>
        <taxon>Eukaryota</taxon>
        <taxon>Viridiplantae</taxon>
        <taxon>Streptophyta</taxon>
        <taxon>Embryophyta</taxon>
        <taxon>Tracheophyta</taxon>
        <taxon>Spermatophyta</taxon>
        <taxon>Magnoliopsida</taxon>
        <taxon>Liliopsida</taxon>
        <taxon>Poales</taxon>
        <taxon>Poaceae</taxon>
        <taxon>PACMAD clade</taxon>
        <taxon>Panicoideae</taxon>
        <taxon>Panicodae</taxon>
        <taxon>Paniceae</taxon>
        <taxon>Panicinae</taxon>
        <taxon>Panicum</taxon>
        <taxon>Panicum sect. Panicum</taxon>
    </lineage>
</organism>
<dbReference type="PANTHER" id="PTHR12542:SF117">
    <property type="entry name" value="EXOCYST SUBUNIT EXO70 FAMILY PROTEIN"/>
    <property type="match status" value="1"/>
</dbReference>
<dbReference type="GO" id="GO:0000145">
    <property type="term" value="C:exocyst"/>
    <property type="evidence" value="ECO:0007669"/>
    <property type="project" value="InterPro"/>
</dbReference>
<dbReference type="AlphaFoldDB" id="A0A2S3HGK7"/>